<dbReference type="Proteomes" id="UP000694865">
    <property type="component" value="Unplaced"/>
</dbReference>
<organism evidence="3 4">
    <name type="scientific">Saccoglossus kowalevskii</name>
    <name type="common">Acorn worm</name>
    <dbReference type="NCBI Taxonomy" id="10224"/>
    <lineage>
        <taxon>Eukaryota</taxon>
        <taxon>Metazoa</taxon>
        <taxon>Hemichordata</taxon>
        <taxon>Enteropneusta</taxon>
        <taxon>Harrimaniidae</taxon>
        <taxon>Saccoglossus</taxon>
    </lineage>
</organism>
<gene>
    <name evidence="4" type="primary">LOC102809952</name>
</gene>
<reference evidence="4" key="1">
    <citation type="submission" date="2025-08" db="UniProtKB">
        <authorList>
            <consortium name="RefSeq"/>
        </authorList>
    </citation>
    <scope>IDENTIFICATION</scope>
    <source>
        <tissue evidence="4">Testes</tissue>
    </source>
</reference>
<accession>A0ABM0MLP4</accession>
<evidence type="ECO:0000313" key="4">
    <source>
        <dbReference type="RefSeq" id="XP_006820935.1"/>
    </source>
</evidence>
<dbReference type="GeneID" id="102809952"/>
<keyword evidence="2" id="KW-0812">Transmembrane</keyword>
<feature type="compositionally biased region" description="Basic and acidic residues" evidence="1">
    <location>
        <begin position="90"/>
        <end position="108"/>
    </location>
</feature>
<feature type="region of interest" description="Disordered" evidence="1">
    <location>
        <begin position="90"/>
        <end position="113"/>
    </location>
</feature>
<proteinExistence type="predicted"/>
<keyword evidence="3" id="KW-1185">Reference proteome</keyword>
<keyword evidence="2" id="KW-1133">Transmembrane helix</keyword>
<name>A0ABM0MLP4_SACKO</name>
<sequence length="239" mass="26337">MPEVSTVQPNGKLGTDLAVGLGAGAGIVLICVMLAMYIMKRKFFSASAPTNEDSRAILEPSICDSETFPPPPPPPLSYTYYEPTNEELSRRAYDNNRAATRDDTRSETIEGQSASVHSDGYTCQTDMLDFNTDETVDPVCLTGASYDHDPRCHAGNFDTDMQVYNDTLEFDHQQQVFSATFDPVYYPQVFDGNFDYQGNNDRTGNMCLDDNVTCNNTNEDNSGERHDSGLGADSISIDI</sequence>
<feature type="transmembrane region" description="Helical" evidence="2">
    <location>
        <begin position="17"/>
        <end position="38"/>
    </location>
</feature>
<evidence type="ECO:0000256" key="2">
    <source>
        <dbReference type="SAM" id="Phobius"/>
    </source>
</evidence>
<feature type="region of interest" description="Disordered" evidence="1">
    <location>
        <begin position="217"/>
        <end position="239"/>
    </location>
</feature>
<dbReference type="RefSeq" id="XP_006820935.1">
    <property type="nucleotide sequence ID" value="XM_006820872.1"/>
</dbReference>
<evidence type="ECO:0000313" key="3">
    <source>
        <dbReference type="Proteomes" id="UP000694865"/>
    </source>
</evidence>
<protein>
    <submittedName>
        <fullName evidence="4">Uncharacterized protein LOC102809952</fullName>
    </submittedName>
</protein>
<evidence type="ECO:0000256" key="1">
    <source>
        <dbReference type="SAM" id="MobiDB-lite"/>
    </source>
</evidence>
<keyword evidence="2" id="KW-0472">Membrane</keyword>